<feature type="compositionally biased region" description="Polar residues" evidence="1">
    <location>
        <begin position="382"/>
        <end position="396"/>
    </location>
</feature>
<sequence>MPRLALTYAHAIVREYWTAAAALVGICILGESICTSRRPWLEATEAARELPSRSGKTGGTRADADPAIHGATARAGGPARRSRGTFGVIARQRQPAGHLQHLAHLSAETDVFWIHPTDSLCLIGLAVLARHVATLTAYLTNPDPASFRTHLTSLSFHTHMRRLSSPSRSRSSDVDAATGDSAASSAVNGNARSDAAGASGAAKRKGAANSGGNSADPRPFPQSPKPLANRHILSFSNRISLSIRTPSYKFTSYHLFSTVYVPSSRPHRAIPGVKKQQQLAAQRNHPEMSALLGLGGELWFGAFGRWFALRWWDSEDAEEEERRGRLDKGIREMVVEDDEPADGSTYASANSASASGASTPSHPLPHALSSLSDSRSATSTANDLSASAKNVPPNSRLSKRVFRAGQRRPSPTSLTRLKTKAEHAAREALEAEQRSVREPARSASKDRSAGAIAVGSGGGDDKSRSAGGGGANGGHVLLGGSAATDPVLLELQAQLDELRATAAESERRLQDELEVLRGKKRDEDAFRAELKVKTKGLEEAKRAADVRRAEAEKELNERKAVVKEAQSRVDKLRDEIRAIERKGLEAVERKEKKQRERKEREKKLRDDVGKKRTELKEKEQGLEEVMQKVSDMERKLEVRRALLAGRRNELAHYAQQGMRAANHVLPQQAMPPNAAATSMYGPVPTGQAAAPSLPATATLGGVGAFASAFAAPFGQGAYGRRNYPYVHPLSANNSRPTSIRSGHFDPLTGAFQSAPSSPTLAPSTVPFDDHSPYSAGAAVDPASGWPTSFASGPNGAPHSLPHAGFLEHRLQHRAAHDDDGHPQYLAFEGRTLGDLAEVSPSLSDFPNGDPIGIDGAAEDGDLTRLRNLALPMQYLESGLLAGGAETPGPDGPLSPMTPHQTSLIPSQLFHLLDDDEDEDGLFNMPDSPTLRGALGPDNAADWQGLGLDVNRPIKPMQPRTNSHDSVTADSPQEPHAPALAALRQESDSKGTASATTSPVGPPPTSPFTAWAADPSPPATSKQESPSLAHPSAPMNGFASLSSAPGAHLTHRMSPSLDLDDDLPRAGLSLNPDAKAFAFSSMAPGGLIRTSSPGPGGARPNRLSFPGSNQASPTAPASPSPLANTVGTIGNGAALASGGPFSSRLSPANDWPSSSTSAMLPSTAAVVAPIGSGLGPAAAVSKPMATGGFNPFGAEDDLLGPLK</sequence>
<feature type="compositionally biased region" description="Low complexity" evidence="1">
    <location>
        <begin position="163"/>
        <end position="213"/>
    </location>
</feature>
<protein>
    <recommendedName>
        <fullName evidence="4">Proteophosphoglycan ppg4</fullName>
    </recommendedName>
</protein>
<evidence type="ECO:0000313" key="2">
    <source>
        <dbReference type="EMBL" id="POY72366.1"/>
    </source>
</evidence>
<feature type="compositionally biased region" description="Polar residues" evidence="1">
    <location>
        <begin position="958"/>
        <end position="970"/>
    </location>
</feature>
<feature type="region of interest" description="Disordered" evidence="1">
    <location>
        <begin position="1086"/>
        <end position="1125"/>
    </location>
</feature>
<feature type="region of interest" description="Disordered" evidence="1">
    <location>
        <begin position="588"/>
        <end position="619"/>
    </location>
</feature>
<organism evidence="2 3">
    <name type="scientific">Rhodotorula taiwanensis</name>
    <dbReference type="NCBI Taxonomy" id="741276"/>
    <lineage>
        <taxon>Eukaryota</taxon>
        <taxon>Fungi</taxon>
        <taxon>Dikarya</taxon>
        <taxon>Basidiomycota</taxon>
        <taxon>Pucciniomycotina</taxon>
        <taxon>Microbotryomycetes</taxon>
        <taxon>Sporidiobolales</taxon>
        <taxon>Sporidiobolaceae</taxon>
        <taxon>Rhodotorula</taxon>
    </lineage>
</organism>
<feature type="region of interest" description="Disordered" evidence="1">
    <location>
        <begin position="337"/>
        <end position="468"/>
    </location>
</feature>
<reference evidence="2 3" key="1">
    <citation type="journal article" date="2018" name="Front. Microbiol.">
        <title>Prospects for Fungal Bioremediation of Acidic Radioactive Waste Sites: Characterization and Genome Sequence of Rhodotorula taiwanensis MD1149.</title>
        <authorList>
            <person name="Tkavc R."/>
            <person name="Matrosova V.Y."/>
            <person name="Grichenko O.E."/>
            <person name="Gostincar C."/>
            <person name="Volpe R.P."/>
            <person name="Klimenkova P."/>
            <person name="Gaidamakova E.K."/>
            <person name="Zhou C.E."/>
            <person name="Stewart B.J."/>
            <person name="Lyman M.G."/>
            <person name="Malfatti S.A."/>
            <person name="Rubinfeld B."/>
            <person name="Courtot M."/>
            <person name="Singh J."/>
            <person name="Dalgard C.L."/>
            <person name="Hamilton T."/>
            <person name="Frey K.G."/>
            <person name="Gunde-Cimerman N."/>
            <person name="Dugan L."/>
            <person name="Daly M.J."/>
        </authorList>
    </citation>
    <scope>NUCLEOTIDE SEQUENCE [LARGE SCALE GENOMIC DNA]</scope>
    <source>
        <strain evidence="2 3">MD1149</strain>
    </source>
</reference>
<feature type="compositionally biased region" description="Basic and acidic residues" evidence="1">
    <location>
        <begin position="419"/>
        <end position="448"/>
    </location>
</feature>
<gene>
    <name evidence="2" type="ORF">BMF94_4669</name>
</gene>
<feature type="region of interest" description="Disordered" evidence="1">
    <location>
        <begin position="159"/>
        <end position="227"/>
    </location>
</feature>
<evidence type="ECO:0008006" key="4">
    <source>
        <dbReference type="Google" id="ProtNLM"/>
    </source>
</evidence>
<name>A0A2S5B6J0_9BASI</name>
<feature type="compositionally biased region" description="Basic residues" evidence="1">
    <location>
        <begin position="397"/>
        <end position="406"/>
    </location>
</feature>
<dbReference type="STRING" id="741276.A0A2S5B6J0"/>
<dbReference type="EMBL" id="PJQD01000050">
    <property type="protein sequence ID" value="POY72366.1"/>
    <property type="molecule type" value="Genomic_DNA"/>
</dbReference>
<feature type="compositionally biased region" description="Low complexity" evidence="1">
    <location>
        <begin position="347"/>
        <end position="381"/>
    </location>
</feature>
<feature type="compositionally biased region" description="Low complexity" evidence="1">
    <location>
        <begin position="70"/>
        <end position="79"/>
    </location>
</feature>
<dbReference type="AlphaFoldDB" id="A0A2S5B6J0"/>
<accession>A0A2S5B6J0</accession>
<dbReference type="Proteomes" id="UP000237144">
    <property type="component" value="Unassembled WGS sequence"/>
</dbReference>
<feature type="region of interest" description="Disordered" evidence="1">
    <location>
        <begin position="880"/>
        <end position="900"/>
    </location>
</feature>
<dbReference type="CDD" id="cd06503">
    <property type="entry name" value="ATP-synt_Fo_b"/>
    <property type="match status" value="1"/>
</dbReference>
<evidence type="ECO:0000313" key="3">
    <source>
        <dbReference type="Proteomes" id="UP000237144"/>
    </source>
</evidence>
<keyword evidence="3" id="KW-1185">Reference proteome</keyword>
<evidence type="ECO:0000256" key="1">
    <source>
        <dbReference type="SAM" id="MobiDB-lite"/>
    </source>
</evidence>
<feature type="compositionally biased region" description="Low complexity" evidence="1">
    <location>
        <begin position="1107"/>
        <end position="1122"/>
    </location>
</feature>
<proteinExistence type="predicted"/>
<dbReference type="OrthoDB" id="2548929at2759"/>
<comment type="caution">
    <text evidence="2">The sequence shown here is derived from an EMBL/GenBank/DDBJ whole genome shotgun (WGS) entry which is preliminary data.</text>
</comment>
<feature type="region of interest" description="Disordered" evidence="1">
    <location>
        <begin position="46"/>
        <end position="81"/>
    </location>
</feature>
<feature type="region of interest" description="Disordered" evidence="1">
    <location>
        <begin position="916"/>
        <end position="1057"/>
    </location>
</feature>